<proteinExistence type="predicted"/>
<dbReference type="RefSeq" id="WP_201090587.1">
    <property type="nucleotide sequence ID" value="NZ_CP067393.1"/>
</dbReference>
<keyword evidence="1" id="KW-0808">Transferase</keyword>
<keyword evidence="5" id="KW-1185">Reference proteome</keyword>
<dbReference type="Proteomes" id="UP000595278">
    <property type="component" value="Chromosome"/>
</dbReference>
<dbReference type="InterPro" id="IPR014729">
    <property type="entry name" value="Rossmann-like_a/b/a_fold"/>
</dbReference>
<dbReference type="Gene3D" id="3.40.50.620">
    <property type="entry name" value="HUPs"/>
    <property type="match status" value="1"/>
</dbReference>
<dbReference type="Pfam" id="PF01467">
    <property type="entry name" value="CTP_transf_like"/>
    <property type="match status" value="1"/>
</dbReference>
<dbReference type="KEGG" id="eaz:JHT90_09740"/>
<feature type="domain" description="Cytidyltransferase-like" evidence="3">
    <location>
        <begin position="6"/>
        <end position="125"/>
    </location>
</feature>
<reference evidence="4 5" key="1">
    <citation type="submission" date="2021-01" db="EMBL/GenBank/DDBJ databases">
        <title>Entomomonas sp. F2A isolated from a house cricket (Acheta domesticus).</title>
        <authorList>
            <person name="Spergser J."/>
            <person name="Busse H.-J."/>
        </authorList>
    </citation>
    <scope>NUCLEOTIDE SEQUENCE [LARGE SCALE GENOMIC DNA]</scope>
    <source>
        <strain evidence="4 5">F2A</strain>
    </source>
</reference>
<dbReference type="InterPro" id="IPR050385">
    <property type="entry name" value="Archaeal_FAD_synthase"/>
</dbReference>
<name>A0A974NDD8_9GAMM</name>
<keyword evidence="2 4" id="KW-0548">Nucleotidyltransferase</keyword>
<dbReference type="EMBL" id="CP067393">
    <property type="protein sequence ID" value="QQP84690.1"/>
    <property type="molecule type" value="Genomic_DNA"/>
</dbReference>
<gene>
    <name evidence="4" type="ORF">JHT90_09740</name>
</gene>
<dbReference type="AlphaFoldDB" id="A0A974NDD8"/>
<protein>
    <submittedName>
        <fullName evidence="4">Adenylyltransferase/cytidyltransferase family protein</fullName>
    </submittedName>
</protein>
<evidence type="ECO:0000313" key="4">
    <source>
        <dbReference type="EMBL" id="QQP84690.1"/>
    </source>
</evidence>
<dbReference type="SUPFAM" id="SSF52374">
    <property type="entry name" value="Nucleotidylyl transferase"/>
    <property type="match status" value="1"/>
</dbReference>
<dbReference type="NCBIfam" id="TIGR00125">
    <property type="entry name" value="cyt_tran_rel"/>
    <property type="match status" value="1"/>
</dbReference>
<accession>A0A974NDD8</accession>
<dbReference type="PANTHER" id="PTHR43793:SF1">
    <property type="entry name" value="FAD SYNTHASE"/>
    <property type="match status" value="1"/>
</dbReference>
<dbReference type="GO" id="GO:0016779">
    <property type="term" value="F:nucleotidyltransferase activity"/>
    <property type="evidence" value="ECO:0007669"/>
    <property type="project" value="UniProtKB-KW"/>
</dbReference>
<organism evidence="4 5">
    <name type="scientific">Entomomonas asaccharolytica</name>
    <dbReference type="NCBI Taxonomy" id="2785331"/>
    <lineage>
        <taxon>Bacteria</taxon>
        <taxon>Pseudomonadati</taxon>
        <taxon>Pseudomonadota</taxon>
        <taxon>Gammaproteobacteria</taxon>
        <taxon>Pseudomonadales</taxon>
        <taxon>Pseudomonadaceae</taxon>
        <taxon>Entomomonas</taxon>
    </lineage>
</organism>
<evidence type="ECO:0000256" key="1">
    <source>
        <dbReference type="ARBA" id="ARBA00022679"/>
    </source>
</evidence>
<evidence type="ECO:0000256" key="2">
    <source>
        <dbReference type="ARBA" id="ARBA00022695"/>
    </source>
</evidence>
<evidence type="ECO:0000313" key="5">
    <source>
        <dbReference type="Proteomes" id="UP000595278"/>
    </source>
</evidence>
<sequence length="139" mass="16186">MQVGYTSGVYDLFHIGHLNLLKNAKGLCDKLIVGVTVDELVSYKNKKAVIPFEERIEIVRNIKFVDAAIPQENIDKFEMWKKIKFDILFVGDDWFNSESWQNMEEKFKEVGVRVVYFPYTKSTSSTLLNETLLKIRNES</sequence>
<dbReference type="PANTHER" id="PTHR43793">
    <property type="entry name" value="FAD SYNTHASE"/>
    <property type="match status" value="1"/>
</dbReference>
<evidence type="ECO:0000259" key="3">
    <source>
        <dbReference type="Pfam" id="PF01467"/>
    </source>
</evidence>
<dbReference type="InterPro" id="IPR004821">
    <property type="entry name" value="Cyt_trans-like"/>
</dbReference>